<dbReference type="RefSeq" id="WP_126823976.1">
    <property type="nucleotide sequence ID" value="NZ_JACIDG010000004.1"/>
</dbReference>
<dbReference type="InterPro" id="IPR002328">
    <property type="entry name" value="ADH_Zn_CS"/>
</dbReference>
<dbReference type="Gene3D" id="3.90.180.10">
    <property type="entry name" value="Medium-chain alcohol dehydrogenases, catalytic domain"/>
    <property type="match status" value="1"/>
</dbReference>
<dbReference type="GO" id="GO:0008270">
    <property type="term" value="F:zinc ion binding"/>
    <property type="evidence" value="ECO:0007669"/>
    <property type="project" value="InterPro"/>
</dbReference>
<protein>
    <submittedName>
        <fullName evidence="8">Alcohol dehydrogenase</fullName>
        <ecNumber evidence="8">1.1.1.1</ecNumber>
    </submittedName>
</protein>
<dbReference type="SUPFAM" id="SSF50129">
    <property type="entry name" value="GroES-like"/>
    <property type="match status" value="2"/>
</dbReference>
<evidence type="ECO:0000256" key="1">
    <source>
        <dbReference type="ARBA" id="ARBA00001947"/>
    </source>
</evidence>
<gene>
    <name evidence="9" type="ORF">EFB14_07180</name>
    <name evidence="8" type="ORF">GGQ65_001866</name>
</gene>
<evidence type="ECO:0000313" key="11">
    <source>
        <dbReference type="Proteomes" id="UP000545490"/>
    </source>
</evidence>
<dbReference type="InterPro" id="IPR013154">
    <property type="entry name" value="ADH-like_N"/>
</dbReference>
<dbReference type="SMART" id="SM00829">
    <property type="entry name" value="PKS_ER"/>
    <property type="match status" value="1"/>
</dbReference>
<evidence type="ECO:0000256" key="5">
    <source>
        <dbReference type="ARBA" id="ARBA00023027"/>
    </source>
</evidence>
<comment type="similarity">
    <text evidence="6">Belongs to the zinc-containing alcohol dehydrogenase family.</text>
</comment>
<keyword evidence="2 6" id="KW-0479">Metal-binding</keyword>
<dbReference type="PROSITE" id="PS00059">
    <property type="entry name" value="ADH_ZINC"/>
    <property type="match status" value="1"/>
</dbReference>
<dbReference type="SUPFAM" id="SSF51735">
    <property type="entry name" value="NAD(P)-binding Rossmann-fold domains"/>
    <property type="match status" value="1"/>
</dbReference>
<dbReference type="EC" id="1.1.1.1" evidence="8"/>
<accession>A0A7W6FI94</accession>
<dbReference type="EMBL" id="JACIDG010000004">
    <property type="protein sequence ID" value="MBB3914584.1"/>
    <property type="molecule type" value="Genomic_DNA"/>
</dbReference>
<feature type="domain" description="Enoyl reductase (ER)" evidence="7">
    <location>
        <begin position="18"/>
        <end position="373"/>
    </location>
</feature>
<evidence type="ECO:0000313" key="9">
    <source>
        <dbReference type="EMBL" id="RUM14505.1"/>
    </source>
</evidence>
<evidence type="ECO:0000256" key="4">
    <source>
        <dbReference type="ARBA" id="ARBA00023002"/>
    </source>
</evidence>
<dbReference type="PANTHER" id="PTHR43880">
    <property type="entry name" value="ALCOHOL DEHYDROGENASE"/>
    <property type="match status" value="1"/>
</dbReference>
<evidence type="ECO:0000256" key="6">
    <source>
        <dbReference type="RuleBase" id="RU361277"/>
    </source>
</evidence>
<name>A0A7W6FI94_9HYPH</name>
<dbReference type="GO" id="GO:0004022">
    <property type="term" value="F:alcohol dehydrogenase (NAD+) activity"/>
    <property type="evidence" value="ECO:0007669"/>
    <property type="project" value="UniProtKB-EC"/>
</dbReference>
<evidence type="ECO:0000259" key="7">
    <source>
        <dbReference type="SMART" id="SM00829"/>
    </source>
</evidence>
<dbReference type="GO" id="GO:0051903">
    <property type="term" value="F:S-(hydroxymethyl)glutathione dehydrogenase [NAD(P)+] activity"/>
    <property type="evidence" value="ECO:0007669"/>
    <property type="project" value="TreeGrafter"/>
</dbReference>
<evidence type="ECO:0000256" key="2">
    <source>
        <dbReference type="ARBA" id="ARBA00022723"/>
    </source>
</evidence>
<evidence type="ECO:0000313" key="8">
    <source>
        <dbReference type="EMBL" id="MBB3914584.1"/>
    </source>
</evidence>
<reference evidence="9 10" key="1">
    <citation type="submission" date="2018-11" db="EMBL/GenBank/DDBJ databases">
        <authorList>
            <person name="Huo Y."/>
        </authorList>
    </citation>
    <scope>NUCLEOTIDE SEQUENCE [LARGE SCALE GENOMIC DNA]</scope>
    <source>
        <strain evidence="9 10">CCBAU 33202</strain>
    </source>
</reference>
<dbReference type="InterPro" id="IPR011032">
    <property type="entry name" value="GroES-like_sf"/>
</dbReference>
<dbReference type="InterPro" id="IPR013149">
    <property type="entry name" value="ADH-like_C"/>
</dbReference>
<dbReference type="Pfam" id="PF08240">
    <property type="entry name" value="ADH_N"/>
    <property type="match status" value="1"/>
</dbReference>
<dbReference type="Gene3D" id="3.40.50.720">
    <property type="entry name" value="NAD(P)-binding Rossmann-like Domain"/>
    <property type="match status" value="1"/>
</dbReference>
<evidence type="ECO:0000256" key="3">
    <source>
        <dbReference type="ARBA" id="ARBA00022833"/>
    </source>
</evidence>
<dbReference type="GO" id="GO:0046294">
    <property type="term" value="P:formaldehyde catabolic process"/>
    <property type="evidence" value="ECO:0007669"/>
    <property type="project" value="TreeGrafter"/>
</dbReference>
<keyword evidence="4 8" id="KW-0560">Oxidoreductase</keyword>
<sequence length="374" mass="38642">MQMRSVILRESGLSKPYAQSKPLIIETVELTPPGSLEVLVKIKAAGVCHSDLSAINGDRPRPLPVALGHEASGVVVEVGPGVDNVKEGDHVVMSFLPICGHCSYCAEGRASLCEPGYKANAAGTLLSGSRHVRLKGYEVNHHSGVSAFSEYAVVSANSVVKITKEIDLAKAALFGCAVVTGVGAVMNTCGVKPGDSVAVIGLGGVGLAAILGAVASGAGQIVAVDLVPAKLELAKELGATRTFLASDPDVAAAIKAATGGGVDYAIEMAGSAKAFDLAYNITKRGGTTATAGLANVNSKFEISPLPLVGEERTIKGSYMGSCVPSRDIPRYIDLFLQGKLPVDKLLSSTGSLDEINEAFDRLDRAEVIRHLILP</sequence>
<proteinExistence type="inferred from homology"/>
<dbReference type="InterPro" id="IPR020843">
    <property type="entry name" value="ER"/>
</dbReference>
<dbReference type="Proteomes" id="UP000272004">
    <property type="component" value="Unassembled WGS sequence"/>
</dbReference>
<keyword evidence="10" id="KW-1185">Reference proteome</keyword>
<dbReference type="CDD" id="cd08281">
    <property type="entry name" value="liver_ADH_like1"/>
    <property type="match status" value="1"/>
</dbReference>
<keyword evidence="5" id="KW-0520">NAD</keyword>
<dbReference type="EMBL" id="RJJU01000004">
    <property type="protein sequence ID" value="RUM14505.1"/>
    <property type="molecule type" value="Genomic_DNA"/>
</dbReference>
<evidence type="ECO:0000313" key="10">
    <source>
        <dbReference type="Proteomes" id="UP000272004"/>
    </source>
</evidence>
<comment type="caution">
    <text evidence="8">The sequence shown here is derived from an EMBL/GenBank/DDBJ whole genome shotgun (WGS) entry which is preliminary data.</text>
</comment>
<dbReference type="PANTHER" id="PTHR43880:SF12">
    <property type="entry name" value="ALCOHOL DEHYDROGENASE CLASS-3"/>
    <property type="match status" value="1"/>
</dbReference>
<comment type="cofactor">
    <cofactor evidence="1 6">
        <name>Zn(2+)</name>
        <dbReference type="ChEBI" id="CHEBI:29105"/>
    </cofactor>
</comment>
<reference evidence="8 11" key="2">
    <citation type="submission" date="2020-08" db="EMBL/GenBank/DDBJ databases">
        <title>Genomic Encyclopedia of Type Strains, Phase IV (KMG-IV): sequencing the most valuable type-strain genomes for metagenomic binning, comparative biology and taxonomic classification.</title>
        <authorList>
            <person name="Goeker M."/>
        </authorList>
    </citation>
    <scope>NUCLEOTIDE SEQUENCE [LARGE SCALE GENOMIC DNA]</scope>
    <source>
        <strain evidence="8 11">DSM 19331</strain>
    </source>
</reference>
<dbReference type="Pfam" id="PF00107">
    <property type="entry name" value="ADH_zinc_N"/>
    <property type="match status" value="1"/>
</dbReference>
<dbReference type="FunFam" id="3.40.50.720:FF:000003">
    <property type="entry name" value="S-(hydroxymethyl)glutathione dehydrogenase"/>
    <property type="match status" value="1"/>
</dbReference>
<dbReference type="Proteomes" id="UP000545490">
    <property type="component" value="Unassembled WGS sequence"/>
</dbReference>
<dbReference type="AlphaFoldDB" id="A0A7W6FI94"/>
<keyword evidence="3 6" id="KW-0862">Zinc</keyword>
<dbReference type="InterPro" id="IPR036291">
    <property type="entry name" value="NAD(P)-bd_dom_sf"/>
</dbReference>
<organism evidence="8 11">
    <name type="scientific">Rhizobium fabae</name>
    <dbReference type="NCBI Taxonomy" id="573179"/>
    <lineage>
        <taxon>Bacteria</taxon>
        <taxon>Pseudomonadati</taxon>
        <taxon>Pseudomonadota</taxon>
        <taxon>Alphaproteobacteria</taxon>
        <taxon>Hyphomicrobiales</taxon>
        <taxon>Rhizobiaceae</taxon>
        <taxon>Rhizobium/Agrobacterium group</taxon>
        <taxon>Rhizobium</taxon>
    </lineage>
</organism>
<dbReference type="GO" id="GO:0005829">
    <property type="term" value="C:cytosol"/>
    <property type="evidence" value="ECO:0007669"/>
    <property type="project" value="TreeGrafter"/>
</dbReference>